<dbReference type="PANTHER" id="PTHR43155:SF1">
    <property type="entry name" value="3'3'-CGAMP-SPECIFIC PHOSPHODIESTERASE 1"/>
    <property type="match status" value="1"/>
</dbReference>
<gene>
    <name evidence="2" type="ORF">LCGC14_0494650</name>
</gene>
<dbReference type="SMART" id="SM00471">
    <property type="entry name" value="HDc"/>
    <property type="match status" value="2"/>
</dbReference>
<dbReference type="EMBL" id="LAZR01000567">
    <property type="protein sequence ID" value="KKN64124.1"/>
    <property type="molecule type" value="Genomic_DNA"/>
</dbReference>
<feature type="domain" description="HD-GYP" evidence="1">
    <location>
        <begin position="5"/>
        <end position="192"/>
    </location>
</feature>
<dbReference type="AlphaFoldDB" id="A0A0F9SAP7"/>
<dbReference type="Pfam" id="PF01966">
    <property type="entry name" value="HD"/>
    <property type="match status" value="1"/>
</dbReference>
<reference evidence="2" key="1">
    <citation type="journal article" date="2015" name="Nature">
        <title>Complex archaea that bridge the gap between prokaryotes and eukaryotes.</title>
        <authorList>
            <person name="Spang A."/>
            <person name="Saw J.H."/>
            <person name="Jorgensen S.L."/>
            <person name="Zaremba-Niedzwiedzka K."/>
            <person name="Martijn J."/>
            <person name="Lind A.E."/>
            <person name="van Eijk R."/>
            <person name="Schleper C."/>
            <person name="Guy L."/>
            <person name="Ettema T.J."/>
        </authorList>
    </citation>
    <scope>NUCLEOTIDE SEQUENCE</scope>
</reference>
<dbReference type="CDD" id="cd00077">
    <property type="entry name" value="HDc"/>
    <property type="match status" value="2"/>
</dbReference>
<dbReference type="PANTHER" id="PTHR43155">
    <property type="entry name" value="CYCLIC DI-GMP PHOSPHODIESTERASE PA4108-RELATED"/>
    <property type="match status" value="1"/>
</dbReference>
<name>A0A0F9SAP7_9ZZZZ</name>
<protein>
    <recommendedName>
        <fullName evidence="1">HD-GYP domain-containing protein</fullName>
    </recommendedName>
</protein>
<dbReference type="SUPFAM" id="SSF109604">
    <property type="entry name" value="HD-domain/PDEase-like"/>
    <property type="match status" value="2"/>
</dbReference>
<dbReference type="InterPro" id="IPR037522">
    <property type="entry name" value="HD_GYP_dom"/>
</dbReference>
<evidence type="ECO:0000259" key="1">
    <source>
        <dbReference type="PROSITE" id="PS51832"/>
    </source>
</evidence>
<dbReference type="InterPro" id="IPR003607">
    <property type="entry name" value="HD/PDEase_dom"/>
</dbReference>
<dbReference type="Pfam" id="PF13487">
    <property type="entry name" value="HD_5"/>
    <property type="match status" value="1"/>
</dbReference>
<accession>A0A0F9SAP7</accession>
<dbReference type="PROSITE" id="PS51832">
    <property type="entry name" value="HD_GYP"/>
    <property type="match status" value="2"/>
</dbReference>
<proteinExistence type="predicted"/>
<feature type="domain" description="HD-GYP" evidence="1">
    <location>
        <begin position="210"/>
        <end position="406"/>
    </location>
</feature>
<organism evidence="2">
    <name type="scientific">marine sediment metagenome</name>
    <dbReference type="NCBI Taxonomy" id="412755"/>
    <lineage>
        <taxon>unclassified sequences</taxon>
        <taxon>metagenomes</taxon>
        <taxon>ecological metagenomes</taxon>
    </lineage>
</organism>
<sequence length="420" mass="46982">MIVQAKIPLHRMILSLSEALDYVHPRTADHQRRVAYIAFNLAREMDVSKQDLLDIFMAASLHDIGLIRGDNRLLATDIEQLEALEWHCQTGYEVLRDSPILARAAEIVRHHHTEWQWPDKRNDSDIPHGAHIVALADFVERAINRATPILGQSKHIIDQVVGQSGSRFCPECAEVFQTIAQPAAFWLDCVSQRVYGVLLKDVEGPDLPATDVSIQQIAEIFGRVVDAMSRWTATHTCGVAASAVALCRALNFAPRGQAYMHTAGWLHDLGKLAIPASILDFEGKYTDREWAVMKTHTYHTFRTLETAGIPQDIVEWAAFHHERLDGKGYPFSHRAEDLTLGARIMGVADMFGAIAEDRPYREAMSKTQVLKTLARSVSSGALDGDIVTVFRRNYDDIDGARRQEVARYSQGQQRLASIAA</sequence>
<comment type="caution">
    <text evidence="2">The sequence shown here is derived from an EMBL/GenBank/DDBJ whole genome shotgun (WGS) entry which is preliminary data.</text>
</comment>
<evidence type="ECO:0000313" key="2">
    <source>
        <dbReference type="EMBL" id="KKN64124.1"/>
    </source>
</evidence>
<dbReference type="InterPro" id="IPR006674">
    <property type="entry name" value="HD_domain"/>
</dbReference>
<dbReference type="Gene3D" id="1.10.3210.10">
    <property type="entry name" value="Hypothetical protein af1432"/>
    <property type="match status" value="2"/>
</dbReference>